<dbReference type="PRINTS" id="PR00413">
    <property type="entry name" value="HADHALOGNASE"/>
</dbReference>
<dbReference type="OrthoDB" id="9797415at2"/>
<evidence type="ECO:0000313" key="2">
    <source>
        <dbReference type="Proteomes" id="UP000279089"/>
    </source>
</evidence>
<dbReference type="InterPro" id="IPR023214">
    <property type="entry name" value="HAD_sf"/>
</dbReference>
<dbReference type="NCBIfam" id="TIGR01509">
    <property type="entry name" value="HAD-SF-IA-v3"/>
    <property type="match status" value="1"/>
</dbReference>
<dbReference type="AlphaFoldDB" id="A0A3N4MHV1"/>
<dbReference type="SFLD" id="SFLDS00003">
    <property type="entry name" value="Haloacid_Dehalogenase"/>
    <property type="match status" value="1"/>
</dbReference>
<accession>A0A3N4MHV1</accession>
<name>A0A3N4MHV1_9BACT</name>
<dbReference type="Gene3D" id="3.40.50.1000">
    <property type="entry name" value="HAD superfamily/HAD-like"/>
    <property type="match status" value="1"/>
</dbReference>
<dbReference type="Gene3D" id="1.10.150.240">
    <property type="entry name" value="Putative phosphatase, domain 2"/>
    <property type="match status" value="1"/>
</dbReference>
<dbReference type="EMBL" id="RMBX01000004">
    <property type="protein sequence ID" value="RPD41347.1"/>
    <property type="molecule type" value="Genomic_DNA"/>
</dbReference>
<sequence>MKNHAYHSIIFDLGAVLVDWNPRYLYSKIFTTPEEVDHFLQNICTSDWNETQDEGRSLEEGTELLIAEHPQYEAQIRAFYGRWKEMLGGPIPETVRILKQLKDSGRFKLYALTNWSNETFPIALMEYQFLQWFDGIVVSGKEKIRKPQPDFYQLLLDRYNVDKSTSIFIDDNFRNVKAAEEFGIESIHFLNAEQLQQELSTRGILN</sequence>
<dbReference type="PANTHER" id="PTHR43611:SF3">
    <property type="entry name" value="FLAVIN MONONUCLEOTIDE HYDROLASE 1, CHLOROPLATIC"/>
    <property type="match status" value="1"/>
</dbReference>
<proteinExistence type="predicted"/>
<dbReference type="Proteomes" id="UP000279089">
    <property type="component" value="Unassembled WGS sequence"/>
</dbReference>
<gene>
    <name evidence="1" type="ORF">EG028_08485</name>
</gene>
<dbReference type="InterPro" id="IPR023198">
    <property type="entry name" value="PGP-like_dom2"/>
</dbReference>
<dbReference type="Pfam" id="PF00702">
    <property type="entry name" value="Hydrolase"/>
    <property type="match status" value="1"/>
</dbReference>
<comment type="caution">
    <text evidence="1">The sequence shown here is derived from an EMBL/GenBank/DDBJ whole genome shotgun (WGS) entry which is preliminary data.</text>
</comment>
<organism evidence="1 2">
    <name type="scientific">Chitinophaga barathri</name>
    <dbReference type="NCBI Taxonomy" id="1647451"/>
    <lineage>
        <taxon>Bacteria</taxon>
        <taxon>Pseudomonadati</taxon>
        <taxon>Bacteroidota</taxon>
        <taxon>Chitinophagia</taxon>
        <taxon>Chitinophagales</taxon>
        <taxon>Chitinophagaceae</taxon>
        <taxon>Chitinophaga</taxon>
    </lineage>
</organism>
<dbReference type="RefSeq" id="WP_120516351.1">
    <property type="nucleotide sequence ID" value="NZ_QXZY01000005.1"/>
</dbReference>
<dbReference type="InterPro" id="IPR006439">
    <property type="entry name" value="HAD-SF_hydro_IA"/>
</dbReference>
<dbReference type="PANTHER" id="PTHR43611">
    <property type="entry name" value="ALPHA-D-GLUCOSE 1-PHOSPHATE PHOSPHATASE"/>
    <property type="match status" value="1"/>
</dbReference>
<dbReference type="SFLD" id="SFLDG01129">
    <property type="entry name" value="C1.5:_HAD__Beta-PGM__Phosphata"/>
    <property type="match status" value="1"/>
</dbReference>
<reference evidence="2" key="1">
    <citation type="submission" date="2018-11" db="EMBL/GenBank/DDBJ databases">
        <title>Chitinophaga lutea sp.nov., isolate from arsenic contaminated soil.</title>
        <authorList>
            <person name="Zong Y."/>
        </authorList>
    </citation>
    <scope>NUCLEOTIDE SEQUENCE [LARGE SCALE GENOMIC DNA]</scope>
    <source>
        <strain evidence="2">YLT18</strain>
    </source>
</reference>
<evidence type="ECO:0000313" key="1">
    <source>
        <dbReference type="EMBL" id="RPD41347.1"/>
    </source>
</evidence>
<protein>
    <submittedName>
        <fullName evidence="1">HAD family phosphatase</fullName>
    </submittedName>
</protein>
<dbReference type="CDD" id="cd02603">
    <property type="entry name" value="HAD_sEH-N_like"/>
    <property type="match status" value="1"/>
</dbReference>
<dbReference type="InterPro" id="IPR036412">
    <property type="entry name" value="HAD-like_sf"/>
</dbReference>
<dbReference type="SUPFAM" id="SSF56784">
    <property type="entry name" value="HAD-like"/>
    <property type="match status" value="1"/>
</dbReference>
<keyword evidence="2" id="KW-1185">Reference proteome</keyword>